<dbReference type="Proteomes" id="UP000685013">
    <property type="component" value="Chromosome 14"/>
</dbReference>
<accession>A0AAV6MH87</accession>
<evidence type="ECO:0000256" key="1">
    <source>
        <dbReference type="SAM" id="MobiDB-lite"/>
    </source>
</evidence>
<feature type="region of interest" description="Disordered" evidence="1">
    <location>
        <begin position="27"/>
        <end position="52"/>
    </location>
</feature>
<gene>
    <name evidence="2" type="primary">BXL2</name>
    <name evidence="2" type="ORF">SDJN03_21294</name>
</gene>
<evidence type="ECO:0000313" key="3">
    <source>
        <dbReference type="Proteomes" id="UP000685013"/>
    </source>
</evidence>
<protein>
    <submittedName>
        <fullName evidence="2">Beta-D-xylosidase 2</fullName>
    </submittedName>
</protein>
<keyword evidence="3" id="KW-1185">Reference proteome</keyword>
<dbReference type="EMBL" id="JAGKQH010000014">
    <property type="protein sequence ID" value="KAG6581292.1"/>
    <property type="molecule type" value="Genomic_DNA"/>
</dbReference>
<sequence length="101" mass="10798">MASRRVMSGGPIDVSFVKDHPLSLTKFSMHPNPLPSPSPATGGPITPPISPARLQESRTQNATGYHLFGNRRVPTGEHGIHIGDVRHSVSLQAQTLGIIKS</sequence>
<comment type="caution">
    <text evidence="2">The sequence shown here is derived from an EMBL/GenBank/DDBJ whole genome shotgun (WGS) entry which is preliminary data.</text>
</comment>
<dbReference type="AlphaFoldDB" id="A0AAV6MH87"/>
<reference evidence="2 3" key="1">
    <citation type="journal article" date="2021" name="Hortic Res">
        <title>The domestication of Cucurbita argyrosperma as revealed by the genome of its wild relative.</title>
        <authorList>
            <person name="Barrera-Redondo J."/>
            <person name="Sanchez-de la Vega G."/>
            <person name="Aguirre-Liguori J.A."/>
            <person name="Castellanos-Morales G."/>
            <person name="Gutierrez-Guerrero Y.T."/>
            <person name="Aguirre-Dugua X."/>
            <person name="Aguirre-Planter E."/>
            <person name="Tenaillon M.I."/>
            <person name="Lira-Saade R."/>
            <person name="Eguiarte L.E."/>
        </authorList>
    </citation>
    <scope>NUCLEOTIDE SEQUENCE [LARGE SCALE GENOMIC DNA]</scope>
    <source>
        <strain evidence="2">JBR-2021</strain>
    </source>
</reference>
<feature type="non-terminal residue" evidence="2">
    <location>
        <position position="1"/>
    </location>
</feature>
<proteinExistence type="predicted"/>
<organism evidence="2 3">
    <name type="scientific">Cucurbita argyrosperma subsp. sororia</name>
    <dbReference type="NCBI Taxonomy" id="37648"/>
    <lineage>
        <taxon>Eukaryota</taxon>
        <taxon>Viridiplantae</taxon>
        <taxon>Streptophyta</taxon>
        <taxon>Embryophyta</taxon>
        <taxon>Tracheophyta</taxon>
        <taxon>Spermatophyta</taxon>
        <taxon>Magnoliopsida</taxon>
        <taxon>eudicotyledons</taxon>
        <taxon>Gunneridae</taxon>
        <taxon>Pentapetalae</taxon>
        <taxon>rosids</taxon>
        <taxon>fabids</taxon>
        <taxon>Cucurbitales</taxon>
        <taxon>Cucurbitaceae</taxon>
        <taxon>Cucurbiteae</taxon>
        <taxon>Cucurbita</taxon>
    </lineage>
</organism>
<evidence type="ECO:0000313" key="2">
    <source>
        <dbReference type="EMBL" id="KAG6581292.1"/>
    </source>
</evidence>
<name>A0AAV6MH87_9ROSI</name>